<dbReference type="PANTHER" id="PTHR12649">
    <property type="entry name" value="PEPTIDYL-TRNA HYDROLASE 2"/>
    <property type="match status" value="1"/>
</dbReference>
<dbReference type="Pfam" id="PF01981">
    <property type="entry name" value="PTH2"/>
    <property type="match status" value="1"/>
</dbReference>
<comment type="similarity">
    <text evidence="3">Belongs to the PTH2 family.</text>
</comment>
<dbReference type="NCBIfam" id="TIGR00283">
    <property type="entry name" value="arch_pth2"/>
    <property type="match status" value="1"/>
</dbReference>
<accession>A0A0N4UYP5</accession>
<sequence>LKIKYFLACFEVEFLCYFLWFRGTRTPKKFGIRRNSVKKFVVQFLKSGAYVGLIRNGPHKLPCLSKFRLQFLSVLGFLSTLASAEPHKMVFVVNMSLKMRAGKIAAQVGHATLGVYRLAQRSDKGQQALTAWRSVGEMKVVVKGDSTDHLLELFKESRDKGLFVYVVSDAGRTQIPAGSRTVLGIFGPSETVDSVSGKLKLL</sequence>
<organism evidence="5">
    <name type="scientific">Enterobius vermicularis</name>
    <name type="common">Human pinworm</name>
    <dbReference type="NCBI Taxonomy" id="51028"/>
    <lineage>
        <taxon>Eukaryota</taxon>
        <taxon>Metazoa</taxon>
        <taxon>Ecdysozoa</taxon>
        <taxon>Nematoda</taxon>
        <taxon>Chromadorea</taxon>
        <taxon>Rhabditida</taxon>
        <taxon>Spirurina</taxon>
        <taxon>Oxyuridomorpha</taxon>
        <taxon>Oxyuroidea</taxon>
        <taxon>Oxyuridae</taxon>
        <taxon>Enterobius</taxon>
    </lineage>
</organism>
<evidence type="ECO:0000256" key="1">
    <source>
        <dbReference type="ARBA" id="ARBA00013260"/>
    </source>
</evidence>
<dbReference type="CDD" id="cd02430">
    <property type="entry name" value="PTH2"/>
    <property type="match status" value="1"/>
</dbReference>
<dbReference type="GO" id="GO:0004045">
    <property type="term" value="F:peptidyl-tRNA hydrolase activity"/>
    <property type="evidence" value="ECO:0007669"/>
    <property type="project" value="UniProtKB-EC"/>
</dbReference>
<evidence type="ECO:0000256" key="3">
    <source>
        <dbReference type="ARBA" id="ARBA00038050"/>
    </source>
</evidence>
<dbReference type="Gene3D" id="3.40.1490.10">
    <property type="entry name" value="Bit1"/>
    <property type="match status" value="1"/>
</dbReference>
<reference evidence="5" key="1">
    <citation type="submission" date="2017-02" db="UniProtKB">
        <authorList>
            <consortium name="WormBaseParasite"/>
        </authorList>
    </citation>
    <scope>IDENTIFICATION</scope>
</reference>
<evidence type="ECO:0000256" key="4">
    <source>
        <dbReference type="ARBA" id="ARBA00048707"/>
    </source>
</evidence>
<dbReference type="FunFam" id="3.40.1490.10:FF:000002">
    <property type="entry name" value="Peptidyl-tRNA hydrolase 2, mitochondrial"/>
    <property type="match status" value="1"/>
</dbReference>
<dbReference type="WBParaSite" id="EVEC_0000271201-mRNA-1">
    <property type="protein sequence ID" value="EVEC_0000271201-mRNA-1"/>
    <property type="gene ID" value="EVEC_0000271201"/>
</dbReference>
<dbReference type="InterPro" id="IPR023476">
    <property type="entry name" value="Pep_tRNA_hydro_II_dom_sf"/>
</dbReference>
<keyword evidence="2" id="KW-0378">Hydrolase</keyword>
<comment type="catalytic activity">
    <reaction evidence="4">
        <text>an N-acyl-L-alpha-aminoacyl-tRNA + H2O = an N-acyl-L-amino acid + a tRNA + H(+)</text>
        <dbReference type="Rhea" id="RHEA:54448"/>
        <dbReference type="Rhea" id="RHEA-COMP:10123"/>
        <dbReference type="Rhea" id="RHEA-COMP:13883"/>
        <dbReference type="ChEBI" id="CHEBI:15377"/>
        <dbReference type="ChEBI" id="CHEBI:15378"/>
        <dbReference type="ChEBI" id="CHEBI:59874"/>
        <dbReference type="ChEBI" id="CHEBI:78442"/>
        <dbReference type="ChEBI" id="CHEBI:138191"/>
        <dbReference type="EC" id="3.1.1.29"/>
    </reaction>
</comment>
<dbReference type="EC" id="3.1.1.29" evidence="1"/>
<dbReference type="AlphaFoldDB" id="A0A0N4UYP5"/>
<dbReference type="PANTHER" id="PTHR12649:SF11">
    <property type="entry name" value="PEPTIDYL-TRNA HYDROLASE 2, MITOCHONDRIAL"/>
    <property type="match status" value="1"/>
</dbReference>
<dbReference type="SUPFAM" id="SSF102462">
    <property type="entry name" value="Peptidyl-tRNA hydrolase II"/>
    <property type="match status" value="1"/>
</dbReference>
<protein>
    <recommendedName>
        <fullName evidence="1">peptidyl-tRNA hydrolase</fullName>
        <ecNumber evidence="1">3.1.1.29</ecNumber>
    </recommendedName>
</protein>
<proteinExistence type="inferred from homology"/>
<dbReference type="GO" id="GO:0005829">
    <property type="term" value="C:cytosol"/>
    <property type="evidence" value="ECO:0007669"/>
    <property type="project" value="TreeGrafter"/>
</dbReference>
<name>A0A0N4UYP5_ENTVE</name>
<dbReference type="InterPro" id="IPR002833">
    <property type="entry name" value="PTH2"/>
</dbReference>
<evidence type="ECO:0000256" key="2">
    <source>
        <dbReference type="ARBA" id="ARBA00022801"/>
    </source>
</evidence>
<evidence type="ECO:0000313" key="5">
    <source>
        <dbReference type="WBParaSite" id="EVEC_0000271201-mRNA-1"/>
    </source>
</evidence>